<proteinExistence type="predicted"/>
<dbReference type="InterPro" id="IPR036915">
    <property type="entry name" value="Cyclin-like_sf"/>
</dbReference>
<gene>
    <name evidence="2" type="ORF">OSIN01602_LOCUS5133</name>
</gene>
<accession>A0A7S1Z5S7</accession>
<dbReference type="PANTHER" id="PTHR10177">
    <property type="entry name" value="CYCLINS"/>
    <property type="match status" value="1"/>
</dbReference>
<name>A0A7S1Z5S7_TRICV</name>
<dbReference type="Pfam" id="PF00134">
    <property type="entry name" value="Cyclin_N"/>
    <property type="match status" value="1"/>
</dbReference>
<feature type="domain" description="Cyclin N-terminal" evidence="1">
    <location>
        <begin position="31"/>
        <end position="170"/>
    </location>
</feature>
<protein>
    <recommendedName>
        <fullName evidence="1">Cyclin N-terminal domain-containing protein</fullName>
    </recommendedName>
</protein>
<dbReference type="InterPro" id="IPR039361">
    <property type="entry name" value="Cyclin"/>
</dbReference>
<dbReference type="AlphaFoldDB" id="A0A7S1Z5S7"/>
<evidence type="ECO:0000313" key="2">
    <source>
        <dbReference type="EMBL" id="CAD9329391.1"/>
    </source>
</evidence>
<dbReference type="Gene3D" id="1.10.472.10">
    <property type="entry name" value="Cyclin-like"/>
    <property type="match status" value="2"/>
</dbReference>
<sequence>MDHPATLESPVSEMQIFNADVPSDLVERLLVMRKQEESAYKCCDYLANFGNADIDDDCRQKMADWFYQLVDFCQVSRDNVAFAMDFLDRFLATAVTTPGRRGSDRARRAIEDRQEYQLAAMTCLYLAINLNETKCMDTALLSDLSQGKYSRSDFVAMSEAVMFGLDWHLSSPTPMCVVTHILAMLPAELHACDAVKHTLLELCQMQTEMAAQDYSYVPVKPTSIAVASVINAMEKVDQESFPMMSRLVFLKSLVEADIDAFGPEIDEVRVQLKMTFNASVNGLRQITSLLHINDQEDTASKTNSSPHCVSMVPTTKSEQWQYHDLDMEGDTP</sequence>
<dbReference type="SUPFAM" id="SSF47954">
    <property type="entry name" value="Cyclin-like"/>
    <property type="match status" value="1"/>
</dbReference>
<organism evidence="2">
    <name type="scientific">Trieres chinensis</name>
    <name type="common">Marine centric diatom</name>
    <name type="synonym">Odontella sinensis</name>
    <dbReference type="NCBI Taxonomy" id="1514140"/>
    <lineage>
        <taxon>Eukaryota</taxon>
        <taxon>Sar</taxon>
        <taxon>Stramenopiles</taxon>
        <taxon>Ochrophyta</taxon>
        <taxon>Bacillariophyta</taxon>
        <taxon>Mediophyceae</taxon>
        <taxon>Biddulphiophycidae</taxon>
        <taxon>Eupodiscales</taxon>
        <taxon>Parodontellaceae</taxon>
        <taxon>Trieres</taxon>
    </lineage>
</organism>
<reference evidence="2" key="1">
    <citation type="submission" date="2021-01" db="EMBL/GenBank/DDBJ databases">
        <authorList>
            <person name="Corre E."/>
            <person name="Pelletier E."/>
            <person name="Niang G."/>
            <person name="Scheremetjew M."/>
            <person name="Finn R."/>
            <person name="Kale V."/>
            <person name="Holt S."/>
            <person name="Cochrane G."/>
            <person name="Meng A."/>
            <person name="Brown T."/>
            <person name="Cohen L."/>
        </authorList>
    </citation>
    <scope>NUCLEOTIDE SEQUENCE</scope>
    <source>
        <strain evidence="2">Grunow 1884</strain>
    </source>
</reference>
<dbReference type="EMBL" id="HBGO01009329">
    <property type="protein sequence ID" value="CAD9329391.1"/>
    <property type="molecule type" value="Transcribed_RNA"/>
</dbReference>
<dbReference type="FunFam" id="1.10.472.10:FF:000093">
    <property type="entry name" value="Predicted protein"/>
    <property type="match status" value="1"/>
</dbReference>
<dbReference type="InterPro" id="IPR006671">
    <property type="entry name" value="Cyclin_N"/>
</dbReference>
<evidence type="ECO:0000259" key="1">
    <source>
        <dbReference type="Pfam" id="PF00134"/>
    </source>
</evidence>